<accession>A0A9P5CTU9</accession>
<dbReference type="EMBL" id="MU032344">
    <property type="protein sequence ID" value="KAF3769490.1"/>
    <property type="molecule type" value="Genomic_DNA"/>
</dbReference>
<organism evidence="1 2">
    <name type="scientific">Cryphonectria parasitica (strain ATCC 38755 / EP155)</name>
    <dbReference type="NCBI Taxonomy" id="660469"/>
    <lineage>
        <taxon>Eukaryota</taxon>
        <taxon>Fungi</taxon>
        <taxon>Dikarya</taxon>
        <taxon>Ascomycota</taxon>
        <taxon>Pezizomycotina</taxon>
        <taxon>Sordariomycetes</taxon>
        <taxon>Sordariomycetidae</taxon>
        <taxon>Diaporthales</taxon>
        <taxon>Cryphonectriaceae</taxon>
        <taxon>Cryphonectria-Endothia species complex</taxon>
        <taxon>Cryphonectria</taxon>
    </lineage>
</organism>
<name>A0A9P5CTU9_CRYP1</name>
<dbReference type="RefSeq" id="XP_040780451.1">
    <property type="nucleotide sequence ID" value="XM_040924960.1"/>
</dbReference>
<comment type="caution">
    <text evidence="1">The sequence shown here is derived from an EMBL/GenBank/DDBJ whole genome shotgun (WGS) entry which is preliminary data.</text>
</comment>
<dbReference type="OrthoDB" id="10295421at2759"/>
<dbReference type="Proteomes" id="UP000803844">
    <property type="component" value="Unassembled WGS sequence"/>
</dbReference>
<sequence>MTVNPFVQSTADLPQAAPKLKFSQRHRQKVNDIREETRTLHQDKIDRVSRWVEDCERARATAESSTSEQLIDEPYECDGDMEDLLLAVLVARPEYQTVPTAGQVRQFARELHTYRSKLSTLDQTRGYFHLKFLSAREPAALPEYPEDIDDEPEIEAQGDGIGLKTAAWPQVVIREISPADEELRWEMMQEYQKRRSTLKNKVVDIAWDSAIRATTCPNFVRIEAF</sequence>
<dbReference type="GeneID" id="63842089"/>
<gene>
    <name evidence="1" type="ORF">M406DRAFT_65982</name>
</gene>
<dbReference type="AlphaFoldDB" id="A0A9P5CTU9"/>
<reference evidence="1" key="1">
    <citation type="journal article" date="2020" name="Phytopathology">
        <title>Genome sequence of the chestnut blight fungus Cryphonectria parasitica EP155: A fundamental resource for an archetypical invasive plant pathogen.</title>
        <authorList>
            <person name="Crouch J.A."/>
            <person name="Dawe A."/>
            <person name="Aerts A."/>
            <person name="Barry K."/>
            <person name="Churchill A.C.L."/>
            <person name="Grimwood J."/>
            <person name="Hillman B."/>
            <person name="Milgroom M.G."/>
            <person name="Pangilinan J."/>
            <person name="Smith M."/>
            <person name="Salamov A."/>
            <person name="Schmutz J."/>
            <person name="Yadav J."/>
            <person name="Grigoriev I.V."/>
            <person name="Nuss D."/>
        </authorList>
    </citation>
    <scope>NUCLEOTIDE SEQUENCE</scope>
    <source>
        <strain evidence="1">EP155</strain>
    </source>
</reference>
<keyword evidence="2" id="KW-1185">Reference proteome</keyword>
<evidence type="ECO:0000313" key="1">
    <source>
        <dbReference type="EMBL" id="KAF3769490.1"/>
    </source>
</evidence>
<proteinExistence type="predicted"/>
<protein>
    <submittedName>
        <fullName evidence="1">Uncharacterized protein</fullName>
    </submittedName>
</protein>
<evidence type="ECO:0000313" key="2">
    <source>
        <dbReference type="Proteomes" id="UP000803844"/>
    </source>
</evidence>